<proteinExistence type="predicted"/>
<protein>
    <submittedName>
        <fullName evidence="1">Uncharacterized protein</fullName>
    </submittedName>
</protein>
<sequence length="105" mass="12319">MLFFLEKLGIKAAMHCRLVNGNQEHLLWGLDWNSKRALLESKNRWFWLPLQNVEISNVTNIVDKLSEFYASHDEKILGVNWLEGTLLISKDTHLDWVTEEDLELP</sequence>
<reference evidence="1" key="1">
    <citation type="submission" date="2022-12" db="EMBL/GenBank/DDBJ databases">
        <title>Vibrio parahaemolyticus become highly virulent by producing novel Tc toxins.</title>
        <authorList>
            <person name="Yang F."/>
            <person name="You Y."/>
            <person name="Lai Q."/>
            <person name="Xu L."/>
            <person name="Li F."/>
        </authorList>
    </citation>
    <scope>NUCLEOTIDE SEQUENCE</scope>
    <source>
        <strain evidence="1">Vp-HL-202005</strain>
        <plasmid evidence="1">pHLA</plasmid>
    </source>
</reference>
<evidence type="ECO:0000313" key="1">
    <source>
        <dbReference type="EMBL" id="WAT93688.1"/>
    </source>
</evidence>
<evidence type="ECO:0000313" key="2">
    <source>
        <dbReference type="Proteomes" id="UP001156560"/>
    </source>
</evidence>
<dbReference type="Proteomes" id="UP001156560">
    <property type="component" value="Plasmid pHLA"/>
</dbReference>
<geneLocation type="plasmid" evidence="1 2">
    <name>pHLA</name>
</geneLocation>
<dbReference type="AlphaFoldDB" id="A0AA47LAH4"/>
<organism evidence="1 2">
    <name type="scientific">Vibrio parahaemolyticus</name>
    <dbReference type="NCBI Taxonomy" id="670"/>
    <lineage>
        <taxon>Bacteria</taxon>
        <taxon>Pseudomonadati</taxon>
        <taxon>Pseudomonadota</taxon>
        <taxon>Gammaproteobacteria</taxon>
        <taxon>Vibrionales</taxon>
        <taxon>Vibrionaceae</taxon>
        <taxon>Vibrio</taxon>
    </lineage>
</organism>
<dbReference type="RefSeq" id="WP_025634101.1">
    <property type="nucleotide sequence ID" value="NZ_CP114196.1"/>
</dbReference>
<name>A0AA47LAH4_VIBPH</name>
<keyword evidence="1" id="KW-0614">Plasmid</keyword>
<gene>
    <name evidence="1" type="ORF">O1Q84_26590</name>
</gene>
<accession>A0AA47LAH4</accession>
<dbReference type="EMBL" id="CP114196">
    <property type="protein sequence ID" value="WAT93688.1"/>
    <property type="molecule type" value="Genomic_DNA"/>
</dbReference>